<evidence type="ECO:0000256" key="1">
    <source>
        <dbReference type="SAM" id="Phobius"/>
    </source>
</evidence>
<accession>A0ABR7X2W9</accession>
<dbReference type="EMBL" id="JACWMW010000001">
    <property type="protein sequence ID" value="MBD1384350.1"/>
    <property type="molecule type" value="Genomic_DNA"/>
</dbReference>
<keyword evidence="1" id="KW-1133">Transmembrane helix</keyword>
<proteinExistence type="predicted"/>
<protein>
    <submittedName>
        <fullName evidence="2">Uncharacterized protein</fullName>
    </submittedName>
</protein>
<keyword evidence="1" id="KW-0812">Transmembrane</keyword>
<sequence length="45" mass="4975">MLIILLSVYIFERKGNAAVDAGMLWLLLVFKSISMLSAVNTGFDI</sequence>
<name>A0ABR7X2W9_9SPHI</name>
<dbReference type="Proteomes" id="UP000618754">
    <property type="component" value="Unassembled WGS sequence"/>
</dbReference>
<keyword evidence="3" id="KW-1185">Reference proteome</keyword>
<dbReference type="RefSeq" id="WP_191174229.1">
    <property type="nucleotide sequence ID" value="NZ_JACWMW010000001.1"/>
</dbReference>
<evidence type="ECO:0000313" key="2">
    <source>
        <dbReference type="EMBL" id="MBD1384350.1"/>
    </source>
</evidence>
<reference evidence="2 3" key="1">
    <citation type="submission" date="2020-09" db="EMBL/GenBank/DDBJ databases">
        <title>Novel species of Mucilaginibacter isolated from a glacier on the Tibetan Plateau.</title>
        <authorList>
            <person name="Liu Q."/>
            <person name="Xin Y.-H."/>
        </authorList>
    </citation>
    <scope>NUCLEOTIDE SEQUENCE [LARGE SCALE GENOMIC DNA]</scope>
    <source>
        <strain evidence="2 3">CGMCC 1.13878</strain>
    </source>
</reference>
<organism evidence="2 3">
    <name type="scientific">Mucilaginibacter rigui</name>
    <dbReference type="NCBI Taxonomy" id="534635"/>
    <lineage>
        <taxon>Bacteria</taxon>
        <taxon>Pseudomonadati</taxon>
        <taxon>Bacteroidota</taxon>
        <taxon>Sphingobacteriia</taxon>
        <taxon>Sphingobacteriales</taxon>
        <taxon>Sphingobacteriaceae</taxon>
        <taxon>Mucilaginibacter</taxon>
    </lineage>
</organism>
<gene>
    <name evidence="2" type="ORF">IDJ75_03600</name>
</gene>
<evidence type="ECO:0000313" key="3">
    <source>
        <dbReference type="Proteomes" id="UP000618754"/>
    </source>
</evidence>
<comment type="caution">
    <text evidence="2">The sequence shown here is derived from an EMBL/GenBank/DDBJ whole genome shotgun (WGS) entry which is preliminary data.</text>
</comment>
<keyword evidence="1" id="KW-0472">Membrane</keyword>
<feature type="transmembrane region" description="Helical" evidence="1">
    <location>
        <begin position="21"/>
        <end position="39"/>
    </location>
</feature>